<name>A0A1W6YRE4_9BORD</name>
<evidence type="ECO:0000313" key="2">
    <source>
        <dbReference type="EMBL" id="ARP83489.1"/>
    </source>
</evidence>
<dbReference type="GO" id="GO:0005829">
    <property type="term" value="C:cytosol"/>
    <property type="evidence" value="ECO:0007669"/>
    <property type="project" value="TreeGrafter"/>
</dbReference>
<evidence type="ECO:0008006" key="4">
    <source>
        <dbReference type="Google" id="ProtNLM"/>
    </source>
</evidence>
<dbReference type="CDD" id="cd00448">
    <property type="entry name" value="YjgF_YER057c_UK114_family"/>
    <property type="match status" value="1"/>
</dbReference>
<dbReference type="KEGG" id="bgv:CAL12_23480"/>
<dbReference type="STRING" id="1416806.CAL12_23480"/>
<dbReference type="SUPFAM" id="SSF55298">
    <property type="entry name" value="YjgF-like"/>
    <property type="match status" value="1"/>
</dbReference>
<dbReference type="GO" id="GO:0019239">
    <property type="term" value="F:deaminase activity"/>
    <property type="evidence" value="ECO:0007669"/>
    <property type="project" value="TreeGrafter"/>
</dbReference>
<organism evidence="2 3">
    <name type="scientific">Bordetella genomosp. 8</name>
    <dbReference type="NCBI Taxonomy" id="1416806"/>
    <lineage>
        <taxon>Bacteria</taxon>
        <taxon>Pseudomonadati</taxon>
        <taxon>Pseudomonadota</taxon>
        <taxon>Betaproteobacteria</taxon>
        <taxon>Burkholderiales</taxon>
        <taxon>Alcaligenaceae</taxon>
        <taxon>Bordetella</taxon>
    </lineage>
</organism>
<gene>
    <name evidence="2" type="ORF">CAL12_23480</name>
</gene>
<dbReference type="InterPro" id="IPR006175">
    <property type="entry name" value="YjgF/YER057c/UK114"/>
</dbReference>
<dbReference type="AlphaFoldDB" id="A0A1W6YRE4"/>
<sequence>MKPESSMSTITRGDPANLANVRRTVYHHYIRVDNPGSLIFLSGQLSRDAEGKLVGPGDMVEQTRQCIRNMRSVLEAAGGTLEDIVSIVVYTTDVRQFKEIVSARTEFFTAKLPTSTIVEVNHLADPGLLIEFQAIAAL</sequence>
<protein>
    <recommendedName>
        <fullName evidence="4">Enamine deaminase RidA</fullName>
    </recommendedName>
</protein>
<dbReference type="Gene3D" id="3.30.1330.40">
    <property type="entry name" value="RutC-like"/>
    <property type="match status" value="1"/>
</dbReference>
<dbReference type="Pfam" id="PF01042">
    <property type="entry name" value="Ribonuc_L-PSP"/>
    <property type="match status" value="1"/>
</dbReference>
<evidence type="ECO:0000256" key="1">
    <source>
        <dbReference type="ARBA" id="ARBA00010552"/>
    </source>
</evidence>
<evidence type="ECO:0000313" key="3">
    <source>
        <dbReference type="Proteomes" id="UP000194151"/>
    </source>
</evidence>
<accession>A0A1W6YRE4</accession>
<reference evidence="2 3" key="1">
    <citation type="submission" date="2017-05" db="EMBL/GenBank/DDBJ databases">
        <title>Complete and WGS of Bordetella genogroups.</title>
        <authorList>
            <person name="Spilker T."/>
            <person name="LiPuma J."/>
        </authorList>
    </citation>
    <scope>NUCLEOTIDE SEQUENCE [LARGE SCALE GENOMIC DNA]</scope>
    <source>
        <strain evidence="2 3">AU19157</strain>
    </source>
</reference>
<keyword evidence="3" id="KW-1185">Reference proteome</keyword>
<dbReference type="Proteomes" id="UP000194151">
    <property type="component" value="Chromosome"/>
</dbReference>
<dbReference type="PANTHER" id="PTHR11803:SF58">
    <property type="entry name" value="PROTEIN HMF1-RELATED"/>
    <property type="match status" value="1"/>
</dbReference>
<comment type="similarity">
    <text evidence="1">Belongs to the RutC family.</text>
</comment>
<proteinExistence type="inferred from homology"/>
<dbReference type="PANTHER" id="PTHR11803">
    <property type="entry name" value="2-IMINOBUTANOATE/2-IMINOPROPANOATE DEAMINASE RIDA"/>
    <property type="match status" value="1"/>
</dbReference>
<dbReference type="EMBL" id="CP021108">
    <property type="protein sequence ID" value="ARP83489.1"/>
    <property type="molecule type" value="Genomic_DNA"/>
</dbReference>
<dbReference type="InterPro" id="IPR035959">
    <property type="entry name" value="RutC-like_sf"/>
</dbReference>